<evidence type="ECO:0000256" key="1">
    <source>
        <dbReference type="SAM" id="MobiDB-lite"/>
    </source>
</evidence>
<organism evidence="2">
    <name type="scientific">Arundo donax</name>
    <name type="common">Giant reed</name>
    <name type="synonym">Donax arundinaceus</name>
    <dbReference type="NCBI Taxonomy" id="35708"/>
    <lineage>
        <taxon>Eukaryota</taxon>
        <taxon>Viridiplantae</taxon>
        <taxon>Streptophyta</taxon>
        <taxon>Embryophyta</taxon>
        <taxon>Tracheophyta</taxon>
        <taxon>Spermatophyta</taxon>
        <taxon>Magnoliopsida</taxon>
        <taxon>Liliopsida</taxon>
        <taxon>Poales</taxon>
        <taxon>Poaceae</taxon>
        <taxon>PACMAD clade</taxon>
        <taxon>Arundinoideae</taxon>
        <taxon>Arundineae</taxon>
        <taxon>Arundo</taxon>
    </lineage>
</organism>
<sequence length="83" mass="8886">MLLSSDICIDANRAALSFFPCCWIFIMLFRISAEYCPANIPSCSSNFTSLAIRPCSSSSENHSFPSLAAPAGRSSPSLFPSSS</sequence>
<evidence type="ECO:0000313" key="2">
    <source>
        <dbReference type="EMBL" id="JAE04306.1"/>
    </source>
</evidence>
<proteinExistence type="predicted"/>
<feature type="region of interest" description="Disordered" evidence="1">
    <location>
        <begin position="56"/>
        <end position="83"/>
    </location>
</feature>
<reference evidence="2" key="2">
    <citation type="journal article" date="2015" name="Data Brief">
        <title>Shoot transcriptome of the giant reed, Arundo donax.</title>
        <authorList>
            <person name="Barrero R.A."/>
            <person name="Guerrero F.D."/>
            <person name="Moolhuijzen P."/>
            <person name="Goolsby J.A."/>
            <person name="Tidwell J."/>
            <person name="Bellgard S.E."/>
            <person name="Bellgard M.I."/>
        </authorList>
    </citation>
    <scope>NUCLEOTIDE SEQUENCE</scope>
    <source>
        <tissue evidence="2">Shoot tissue taken approximately 20 cm above the soil surface</tissue>
    </source>
</reference>
<reference evidence="2" key="1">
    <citation type="submission" date="2014-09" db="EMBL/GenBank/DDBJ databases">
        <authorList>
            <person name="Magalhaes I.L.F."/>
            <person name="Oliveira U."/>
            <person name="Santos F.R."/>
            <person name="Vidigal T.H.D.A."/>
            <person name="Brescovit A.D."/>
            <person name="Santos A.J."/>
        </authorList>
    </citation>
    <scope>NUCLEOTIDE SEQUENCE</scope>
    <source>
        <tissue evidence="2">Shoot tissue taken approximately 20 cm above the soil surface</tissue>
    </source>
</reference>
<dbReference type="EMBL" id="GBRH01193590">
    <property type="protein sequence ID" value="JAE04306.1"/>
    <property type="molecule type" value="Transcribed_RNA"/>
</dbReference>
<protein>
    <submittedName>
        <fullName evidence="2">Uncharacterized protein</fullName>
    </submittedName>
</protein>
<dbReference type="AlphaFoldDB" id="A0A0A9F2E0"/>
<name>A0A0A9F2E0_ARUDO</name>
<accession>A0A0A9F2E0</accession>
<feature type="compositionally biased region" description="Low complexity" evidence="1">
    <location>
        <begin position="74"/>
        <end position="83"/>
    </location>
</feature>